<comment type="cofactor">
    <cofactor evidence="1">
        <name>a divalent metal cation</name>
        <dbReference type="ChEBI" id="CHEBI:60240"/>
    </cofactor>
</comment>
<dbReference type="Pfam" id="PF13359">
    <property type="entry name" value="DDE_Tnp_4"/>
    <property type="match status" value="1"/>
</dbReference>
<evidence type="ECO:0000313" key="5">
    <source>
        <dbReference type="RefSeq" id="XP_006813943.1"/>
    </source>
</evidence>
<keyword evidence="2" id="KW-0479">Metal-binding</keyword>
<gene>
    <name evidence="5" type="primary">LOC100370794</name>
</gene>
<sequence>MYAKLEFLVQWPDRQSVIQTLPPEFKEKFPRLTSIIDCFEIFIDCPGNLLSRQKTYSNYKKHTTAKVFVACSPIGAITYLSLAWGGRVSDVELVQKSGFISRSLHYPGDQILADRGFTLKDDFATICSVELIIPAFTKGLKQLSASQVELSRQKSSICIHTERVIGLLKNSYTILQGTLPIHIVKSLKYEADDAKVASIDRLLRVCAVLVNLGSSIVFKG</sequence>
<dbReference type="RefSeq" id="XP_006813943.1">
    <property type="nucleotide sequence ID" value="XM_006813880.1"/>
</dbReference>
<evidence type="ECO:0000256" key="1">
    <source>
        <dbReference type="ARBA" id="ARBA00001968"/>
    </source>
</evidence>
<dbReference type="PANTHER" id="PTHR23080:SF143">
    <property type="entry name" value="SI:DKEY-56D12.4"/>
    <property type="match status" value="1"/>
</dbReference>
<dbReference type="InterPro" id="IPR027806">
    <property type="entry name" value="HARBI1_dom"/>
</dbReference>
<name>A0ABM0M1Q2_SACKO</name>
<dbReference type="Proteomes" id="UP000694865">
    <property type="component" value="Unplaced"/>
</dbReference>
<evidence type="ECO:0000313" key="4">
    <source>
        <dbReference type="Proteomes" id="UP000694865"/>
    </source>
</evidence>
<feature type="domain" description="DDE Tnp4" evidence="3">
    <location>
        <begin position="36"/>
        <end position="211"/>
    </location>
</feature>
<dbReference type="PANTHER" id="PTHR23080">
    <property type="entry name" value="THAP DOMAIN PROTEIN"/>
    <property type="match status" value="1"/>
</dbReference>
<keyword evidence="4" id="KW-1185">Reference proteome</keyword>
<dbReference type="GeneID" id="100370794"/>
<evidence type="ECO:0000256" key="2">
    <source>
        <dbReference type="ARBA" id="ARBA00022723"/>
    </source>
</evidence>
<proteinExistence type="predicted"/>
<organism evidence="4 5">
    <name type="scientific">Saccoglossus kowalevskii</name>
    <name type="common">Acorn worm</name>
    <dbReference type="NCBI Taxonomy" id="10224"/>
    <lineage>
        <taxon>Eukaryota</taxon>
        <taxon>Metazoa</taxon>
        <taxon>Hemichordata</taxon>
        <taxon>Enteropneusta</taxon>
        <taxon>Harrimaniidae</taxon>
        <taxon>Saccoglossus</taxon>
    </lineage>
</organism>
<accession>A0ABM0M1Q2</accession>
<reference evidence="5" key="1">
    <citation type="submission" date="2025-08" db="UniProtKB">
        <authorList>
            <consortium name="RefSeq"/>
        </authorList>
    </citation>
    <scope>IDENTIFICATION</scope>
    <source>
        <tissue evidence="5">Testes</tissue>
    </source>
</reference>
<protein>
    <submittedName>
        <fullName evidence="5">Uncharacterized protein LOC100370794</fullName>
    </submittedName>
</protein>
<evidence type="ECO:0000259" key="3">
    <source>
        <dbReference type="Pfam" id="PF13359"/>
    </source>
</evidence>